<sequence>MKLSSIIKKGFNFINILGLKKHKVDDNLFFLGDRNLISSFKKIVLYFPDYEYMHFGDHLFFEPLVRFLKEKGFNLKVIPTSKMEFYFISAGALIGTSEDIKNADLLITRLEFFPAVKRLKNNILFIDTTSLEIKKHLCQDIVDKVAKFLSLNADGFYAKPSKLAECVGNIKLDDSYKYILFNNYIDSGFHRVTKRHYDKLAIFCKKFAEEKNLKVIHVGTQRDKEKDINKYDFVFLDLRGKTTPQDLFYLLSQKSVKYGVSFDSFIMHLFFIYDKKVFVLFRGRFIKKAKDYILKYVNPPFDPKKSLFDVIEYI</sequence>
<protein>
    <submittedName>
        <fullName evidence="1">Uncharacterized protein</fullName>
    </submittedName>
</protein>
<proteinExistence type="predicted"/>
<dbReference type="EMBL" id="MEUA01000018">
    <property type="protein sequence ID" value="OGC15635.1"/>
    <property type="molecule type" value="Genomic_DNA"/>
</dbReference>
<dbReference type="Proteomes" id="UP000177905">
    <property type="component" value="Unassembled WGS sequence"/>
</dbReference>
<name>A0A1F4S5C0_UNCSA</name>
<organism evidence="1 2">
    <name type="scientific">candidate division WOR-1 bacterium RIFOXYB2_FULL_36_35</name>
    <dbReference type="NCBI Taxonomy" id="1802578"/>
    <lineage>
        <taxon>Bacteria</taxon>
        <taxon>Bacillati</taxon>
        <taxon>Saganbacteria</taxon>
    </lineage>
</organism>
<evidence type="ECO:0000313" key="1">
    <source>
        <dbReference type="EMBL" id="OGC15635.1"/>
    </source>
</evidence>
<evidence type="ECO:0000313" key="2">
    <source>
        <dbReference type="Proteomes" id="UP000177905"/>
    </source>
</evidence>
<gene>
    <name evidence="1" type="ORF">A2290_06135</name>
</gene>
<dbReference type="Gene3D" id="3.40.50.2000">
    <property type="entry name" value="Glycogen Phosphorylase B"/>
    <property type="match status" value="1"/>
</dbReference>
<dbReference type="AlphaFoldDB" id="A0A1F4S5C0"/>
<accession>A0A1F4S5C0</accession>
<reference evidence="1 2" key="1">
    <citation type="journal article" date="2016" name="Nat. Commun.">
        <title>Thousands of microbial genomes shed light on interconnected biogeochemical processes in an aquifer system.</title>
        <authorList>
            <person name="Anantharaman K."/>
            <person name="Brown C.T."/>
            <person name="Hug L.A."/>
            <person name="Sharon I."/>
            <person name="Castelle C.J."/>
            <person name="Probst A.J."/>
            <person name="Thomas B.C."/>
            <person name="Singh A."/>
            <person name="Wilkins M.J."/>
            <person name="Karaoz U."/>
            <person name="Brodie E.L."/>
            <person name="Williams K.H."/>
            <person name="Hubbard S.S."/>
            <person name="Banfield J.F."/>
        </authorList>
    </citation>
    <scope>NUCLEOTIDE SEQUENCE [LARGE SCALE GENOMIC DNA]</scope>
</reference>
<comment type="caution">
    <text evidence="1">The sequence shown here is derived from an EMBL/GenBank/DDBJ whole genome shotgun (WGS) entry which is preliminary data.</text>
</comment>